<dbReference type="SUPFAM" id="SSF53850">
    <property type="entry name" value="Periplasmic binding protein-like II"/>
    <property type="match status" value="1"/>
</dbReference>
<dbReference type="InterPro" id="IPR000914">
    <property type="entry name" value="SBP_5_dom"/>
</dbReference>
<dbReference type="InterPro" id="IPR039424">
    <property type="entry name" value="SBP_5"/>
</dbReference>
<keyword evidence="4" id="KW-0472">Membrane</keyword>
<dbReference type="GO" id="GO:0043190">
    <property type="term" value="C:ATP-binding cassette (ABC) transporter complex"/>
    <property type="evidence" value="ECO:0007669"/>
    <property type="project" value="InterPro"/>
</dbReference>
<dbReference type="PANTHER" id="PTHR30290:SF9">
    <property type="entry name" value="OLIGOPEPTIDE-BINDING PROTEIN APPA"/>
    <property type="match status" value="1"/>
</dbReference>
<comment type="similarity">
    <text evidence="1">Belongs to the bacterial solute-binding protein 5 family.</text>
</comment>
<dbReference type="Proteomes" id="UP000033841">
    <property type="component" value="Unassembled WGS sequence"/>
</dbReference>
<dbReference type="Gene3D" id="3.90.76.10">
    <property type="entry name" value="Dipeptide-binding Protein, Domain 1"/>
    <property type="match status" value="1"/>
</dbReference>
<gene>
    <name evidence="6" type="ORF">UT14_C0046G0003</name>
</gene>
<keyword evidence="6" id="KW-0449">Lipoprotein</keyword>
<reference evidence="6 7" key="1">
    <citation type="journal article" date="2015" name="Nature">
        <title>rRNA introns, odd ribosomes, and small enigmatic genomes across a large radiation of phyla.</title>
        <authorList>
            <person name="Brown C.T."/>
            <person name="Hug L.A."/>
            <person name="Thomas B.C."/>
            <person name="Sharon I."/>
            <person name="Castelle C.J."/>
            <person name="Singh A."/>
            <person name="Wilkins M.J."/>
            <person name="Williams K.H."/>
            <person name="Banfield J.F."/>
        </authorList>
    </citation>
    <scope>NUCLEOTIDE SEQUENCE [LARGE SCALE GENOMIC DNA]</scope>
</reference>
<dbReference type="PANTHER" id="PTHR30290">
    <property type="entry name" value="PERIPLASMIC BINDING COMPONENT OF ABC TRANSPORTER"/>
    <property type="match status" value="1"/>
</dbReference>
<accession>A0A0G0LG16</accession>
<keyword evidence="4" id="KW-0812">Transmembrane</keyword>
<dbReference type="GO" id="GO:0042597">
    <property type="term" value="C:periplasmic space"/>
    <property type="evidence" value="ECO:0007669"/>
    <property type="project" value="UniProtKB-ARBA"/>
</dbReference>
<dbReference type="CDD" id="cd00995">
    <property type="entry name" value="PBP2_NikA_DppA_OppA_like"/>
    <property type="match status" value="1"/>
</dbReference>
<dbReference type="InterPro" id="IPR030678">
    <property type="entry name" value="Peptide/Ni-bd"/>
</dbReference>
<evidence type="ECO:0000313" key="7">
    <source>
        <dbReference type="Proteomes" id="UP000033841"/>
    </source>
</evidence>
<comment type="caution">
    <text evidence="6">The sequence shown here is derived from an EMBL/GenBank/DDBJ whole genome shotgun (WGS) entry which is preliminary data.</text>
</comment>
<dbReference type="Pfam" id="PF00496">
    <property type="entry name" value="SBP_bac_5"/>
    <property type="match status" value="1"/>
</dbReference>
<dbReference type="Gene3D" id="3.10.105.10">
    <property type="entry name" value="Dipeptide-binding Protein, Domain 3"/>
    <property type="match status" value="1"/>
</dbReference>
<evidence type="ECO:0000256" key="4">
    <source>
        <dbReference type="SAM" id="Phobius"/>
    </source>
</evidence>
<dbReference type="GO" id="GO:0015833">
    <property type="term" value="P:peptide transport"/>
    <property type="evidence" value="ECO:0007669"/>
    <property type="project" value="TreeGrafter"/>
</dbReference>
<dbReference type="GO" id="GO:1904680">
    <property type="term" value="F:peptide transmembrane transporter activity"/>
    <property type="evidence" value="ECO:0007669"/>
    <property type="project" value="TreeGrafter"/>
</dbReference>
<feature type="transmembrane region" description="Helical" evidence="4">
    <location>
        <begin position="20"/>
        <end position="37"/>
    </location>
</feature>
<evidence type="ECO:0000256" key="1">
    <source>
        <dbReference type="ARBA" id="ARBA00005695"/>
    </source>
</evidence>
<dbReference type="AlphaFoldDB" id="A0A0G0LG16"/>
<evidence type="ECO:0000256" key="3">
    <source>
        <dbReference type="ARBA" id="ARBA00022729"/>
    </source>
</evidence>
<dbReference type="EMBL" id="LBVR01000046">
    <property type="protein sequence ID" value="KKQ90012.1"/>
    <property type="molecule type" value="Genomic_DNA"/>
</dbReference>
<evidence type="ECO:0000256" key="2">
    <source>
        <dbReference type="ARBA" id="ARBA00022448"/>
    </source>
</evidence>
<evidence type="ECO:0000259" key="5">
    <source>
        <dbReference type="Pfam" id="PF00496"/>
    </source>
</evidence>
<name>A0A0G0LG16_9BACT</name>
<proteinExistence type="inferred from homology"/>
<protein>
    <submittedName>
        <fullName evidence="6">Oligopeptide ABC transporter, substrate-binding lipoprotein</fullName>
    </submittedName>
</protein>
<dbReference type="Gene3D" id="3.40.190.10">
    <property type="entry name" value="Periplasmic binding protein-like II"/>
    <property type="match status" value="2"/>
</dbReference>
<feature type="domain" description="Solute-binding protein family 5" evidence="5">
    <location>
        <begin position="91"/>
        <end position="385"/>
    </location>
</feature>
<evidence type="ECO:0000313" key="6">
    <source>
        <dbReference type="EMBL" id="KKQ90012.1"/>
    </source>
</evidence>
<sequence>MFKKIHFKFEFLYLQIKRNYPILFLIVFLGSLAYIFQTQIRNIILSNQNNREIIGVEGRFTADTLPKEISLLISYGLTINTDNDRPAPSPLVKEWKLDNNNRDYIFTLNDNIFWHNNKKFTSKDINYQINGVEITYLNDQQIKFTLKDNFAPLLANLDKTLIEDDFNGLGDYRVTQTIYQEGHIKKIKLLPLNKSMPAKTFVFYSGEKDLINAYKLGEINQIYEISNTDPIQNWPKTEINPKILTNQRYIAIFFNTAKIDNKQLRQALSYATPKPKDKKDRCLGPISPLSWAYNPYIKEYNYNATRAKELFKDNEITEISLSVIDRRLLPQAEEIKSSWQEILGIKVNLSIENQIDPNNFQAVLAFGAIPSDPDQYLFWHSTQTKTNLTKLNNPKIDKLLEEGRRTLDFQERKIVYQDFQRSLLEEVPAIFLSHPTVYTVIRTNKNDSK</sequence>
<keyword evidence="2" id="KW-0813">Transport</keyword>
<keyword evidence="4" id="KW-1133">Transmembrane helix</keyword>
<organism evidence="6 7">
    <name type="scientific">Candidatus Shapirobacteria bacterium GW2011_GWE1_38_92</name>
    <dbReference type="NCBI Taxonomy" id="1618489"/>
    <lineage>
        <taxon>Bacteria</taxon>
        <taxon>Candidatus Shapironibacteriota</taxon>
    </lineage>
</organism>
<dbReference type="PIRSF" id="PIRSF002741">
    <property type="entry name" value="MppA"/>
    <property type="match status" value="1"/>
</dbReference>
<keyword evidence="3" id="KW-0732">Signal</keyword>